<name>A0ABM0JK73_APLCA</name>
<dbReference type="PROSITE" id="PS50261">
    <property type="entry name" value="G_PROTEIN_RECEP_F2_4"/>
    <property type="match status" value="1"/>
</dbReference>
<reference evidence="8" key="1">
    <citation type="submission" date="2025-08" db="UniProtKB">
        <authorList>
            <consortium name="RefSeq"/>
        </authorList>
    </citation>
    <scope>IDENTIFICATION</scope>
</reference>
<dbReference type="PRINTS" id="PR00249">
    <property type="entry name" value="GPCRSECRETIN"/>
</dbReference>
<dbReference type="SUPFAM" id="SSF81321">
    <property type="entry name" value="Family A G protein-coupled receptor-like"/>
    <property type="match status" value="1"/>
</dbReference>
<evidence type="ECO:0000256" key="1">
    <source>
        <dbReference type="ARBA" id="ARBA00004141"/>
    </source>
</evidence>
<proteinExistence type="predicted"/>
<dbReference type="InterPro" id="IPR050332">
    <property type="entry name" value="GPCR_2"/>
</dbReference>
<dbReference type="Proteomes" id="UP000694888">
    <property type="component" value="Unplaced"/>
</dbReference>
<gene>
    <name evidence="8" type="primary">LOC101850709</name>
</gene>
<feature type="transmembrane region" description="Helical" evidence="5">
    <location>
        <begin position="21"/>
        <end position="45"/>
    </location>
</feature>
<feature type="transmembrane region" description="Helical" evidence="5">
    <location>
        <begin position="66"/>
        <end position="86"/>
    </location>
</feature>
<accession>A0ABM0JK73</accession>
<evidence type="ECO:0000313" key="7">
    <source>
        <dbReference type="Proteomes" id="UP000694888"/>
    </source>
</evidence>
<evidence type="ECO:0000259" key="6">
    <source>
        <dbReference type="PROSITE" id="PS50261"/>
    </source>
</evidence>
<feature type="domain" description="G-protein coupled receptors family 2 profile 2" evidence="6">
    <location>
        <begin position="1"/>
        <end position="121"/>
    </location>
</feature>
<sequence length="205" mass="22949">MVRPHAEGVAPTICCWFSPTWAIWILSIPTVGSLVINFILLLNILRILLSKIRAFNSAEHNQNRRAVKAVLILIPLLGLQNMLTLIKPPMDKEAVMAWEMLSAILVSYQGAAVALIFCFFNGEVLAVLKRRWDQWRHNYDPAFMSRPSNSTTMAMTLDESTVNHGGYRNGNKRVAKTSSKHAKDATELQLMVPGNKGEKGVTFEN</sequence>
<comment type="subcellular location">
    <subcellularLocation>
        <location evidence="1">Membrane</location>
        <topology evidence="1">Multi-pass membrane protein</topology>
    </subcellularLocation>
</comment>
<dbReference type="PROSITE" id="PS00650">
    <property type="entry name" value="G_PROTEIN_RECEP_F2_2"/>
    <property type="match status" value="1"/>
</dbReference>
<keyword evidence="8" id="KW-0675">Receptor</keyword>
<keyword evidence="7" id="KW-1185">Reference proteome</keyword>
<dbReference type="GeneID" id="101850709"/>
<dbReference type="Pfam" id="PF00002">
    <property type="entry name" value="7tm_2"/>
    <property type="match status" value="1"/>
</dbReference>
<dbReference type="InterPro" id="IPR017983">
    <property type="entry name" value="GPCR_2_secretin-like_CS"/>
</dbReference>
<evidence type="ECO:0000256" key="4">
    <source>
        <dbReference type="ARBA" id="ARBA00023136"/>
    </source>
</evidence>
<evidence type="ECO:0000256" key="5">
    <source>
        <dbReference type="SAM" id="Phobius"/>
    </source>
</evidence>
<dbReference type="InterPro" id="IPR017981">
    <property type="entry name" value="GPCR_2-like_7TM"/>
</dbReference>
<dbReference type="Gene3D" id="1.20.1070.10">
    <property type="entry name" value="Rhodopsin 7-helix transmembrane proteins"/>
    <property type="match status" value="1"/>
</dbReference>
<keyword evidence="3 5" id="KW-1133">Transmembrane helix</keyword>
<organism evidence="7 8">
    <name type="scientific">Aplysia californica</name>
    <name type="common">California sea hare</name>
    <dbReference type="NCBI Taxonomy" id="6500"/>
    <lineage>
        <taxon>Eukaryota</taxon>
        <taxon>Metazoa</taxon>
        <taxon>Spiralia</taxon>
        <taxon>Lophotrochozoa</taxon>
        <taxon>Mollusca</taxon>
        <taxon>Gastropoda</taxon>
        <taxon>Heterobranchia</taxon>
        <taxon>Euthyneura</taxon>
        <taxon>Tectipleura</taxon>
        <taxon>Aplysiida</taxon>
        <taxon>Aplysioidea</taxon>
        <taxon>Aplysiidae</taxon>
        <taxon>Aplysia</taxon>
    </lineage>
</organism>
<dbReference type="RefSeq" id="XP_005095646.1">
    <property type="nucleotide sequence ID" value="XM_005095589.3"/>
</dbReference>
<protein>
    <submittedName>
        <fullName evidence="8">Calcitonin gene-related peptide type 1 receptor</fullName>
    </submittedName>
</protein>
<evidence type="ECO:0000313" key="8">
    <source>
        <dbReference type="RefSeq" id="XP_005095646.1"/>
    </source>
</evidence>
<evidence type="ECO:0000256" key="3">
    <source>
        <dbReference type="ARBA" id="ARBA00022989"/>
    </source>
</evidence>
<dbReference type="PANTHER" id="PTHR45620">
    <property type="entry name" value="PDF RECEPTOR-LIKE PROTEIN-RELATED"/>
    <property type="match status" value="1"/>
</dbReference>
<evidence type="ECO:0000256" key="2">
    <source>
        <dbReference type="ARBA" id="ARBA00022692"/>
    </source>
</evidence>
<dbReference type="InterPro" id="IPR000832">
    <property type="entry name" value="GPCR_2_secretin-like"/>
</dbReference>
<keyword evidence="2 5" id="KW-0812">Transmembrane</keyword>
<keyword evidence="4 5" id="KW-0472">Membrane</keyword>
<feature type="transmembrane region" description="Helical" evidence="5">
    <location>
        <begin position="106"/>
        <end position="128"/>
    </location>
</feature>